<organism evidence="1 2">
    <name type="scientific">Diplodia seriata</name>
    <dbReference type="NCBI Taxonomy" id="420778"/>
    <lineage>
        <taxon>Eukaryota</taxon>
        <taxon>Fungi</taxon>
        <taxon>Dikarya</taxon>
        <taxon>Ascomycota</taxon>
        <taxon>Pezizomycotina</taxon>
        <taxon>Dothideomycetes</taxon>
        <taxon>Dothideomycetes incertae sedis</taxon>
        <taxon>Botryosphaeriales</taxon>
        <taxon>Botryosphaeriaceae</taxon>
        <taxon>Diplodia</taxon>
    </lineage>
</organism>
<dbReference type="PANTHER" id="PTHR43591">
    <property type="entry name" value="METHYLTRANSFERASE"/>
    <property type="match status" value="1"/>
</dbReference>
<dbReference type="GeneID" id="92010492"/>
<dbReference type="InterPro" id="IPR029063">
    <property type="entry name" value="SAM-dependent_MTases_sf"/>
</dbReference>
<dbReference type="Proteomes" id="UP001430584">
    <property type="component" value="Unassembled WGS sequence"/>
</dbReference>
<protein>
    <recommendedName>
        <fullName evidence="3">Methyltransferase domain-containing protein</fullName>
    </recommendedName>
</protein>
<dbReference type="SUPFAM" id="SSF53335">
    <property type="entry name" value="S-adenosyl-L-methionine-dependent methyltransferases"/>
    <property type="match status" value="1"/>
</dbReference>
<dbReference type="EMBL" id="JAJVCZ030000006">
    <property type="protein sequence ID" value="KAL0258903.1"/>
    <property type="molecule type" value="Genomic_DNA"/>
</dbReference>
<keyword evidence="2" id="KW-1185">Reference proteome</keyword>
<dbReference type="RefSeq" id="XP_066631932.1">
    <property type="nucleotide sequence ID" value="XM_066777837.1"/>
</dbReference>
<dbReference type="Pfam" id="PF13489">
    <property type="entry name" value="Methyltransf_23"/>
    <property type="match status" value="1"/>
</dbReference>
<dbReference type="Gene3D" id="3.40.50.150">
    <property type="entry name" value="Vaccinia Virus protein VP39"/>
    <property type="match status" value="1"/>
</dbReference>
<evidence type="ECO:0008006" key="3">
    <source>
        <dbReference type="Google" id="ProtNLM"/>
    </source>
</evidence>
<comment type="caution">
    <text evidence="1">The sequence shown here is derived from an EMBL/GenBank/DDBJ whole genome shotgun (WGS) entry which is preliminary data.</text>
</comment>
<dbReference type="PANTHER" id="PTHR43591:SF10">
    <property type="entry name" value="ABC TRANSMEMBRANE TYPE-1 DOMAIN-CONTAINING PROTEIN-RELATED"/>
    <property type="match status" value="1"/>
</dbReference>
<dbReference type="CDD" id="cd02440">
    <property type="entry name" value="AdoMet_MTases"/>
    <property type="match status" value="1"/>
</dbReference>
<evidence type="ECO:0000313" key="2">
    <source>
        <dbReference type="Proteomes" id="UP001430584"/>
    </source>
</evidence>
<accession>A0ABR3CE43</accession>
<evidence type="ECO:0000313" key="1">
    <source>
        <dbReference type="EMBL" id="KAL0258903.1"/>
    </source>
</evidence>
<gene>
    <name evidence="1" type="ORF">SLS55_006407</name>
</gene>
<name>A0ABR3CE43_9PEZI</name>
<proteinExistence type="predicted"/>
<sequence>MAAASAASLGKFFLTGARGVLVEIPLAAAEGMRAVPRHYSNNNTSTPTPTLTPYSYGQYGHVTDIRSGFAVACRTLGHGVAEGVGDIFVETWRGKRERGAAGVAAGLGKGVNEQDRLDLMHHLITILTDGKSCFAPIKEEDLKCVLDAGCGTGIWSIEMGDKYPNAEILGNDLSPEQPAWVPPNVKFEVDDLEAPWNHTEPFDLIFCRYLDGAISDWPALVSNMFASTKPGGWVELQGYDAQFRSDDGTLKSDSYLNRYFTTIEKGITKMGKVLSTGPLFEGLLKDVGFTNIHVHTYKLPIGTWPKDKKMKEAGTINTLQYLDGMEAFSYRLLTSVLDWTLEEVQVFNAKVAEEIKSNKIHAYYTLYIVYGQKPQDD</sequence>
<reference evidence="1 2" key="1">
    <citation type="submission" date="2024-02" db="EMBL/GenBank/DDBJ databases">
        <title>De novo assembly and annotation of 12 fungi associated with fruit tree decline syndrome in Ontario, Canada.</title>
        <authorList>
            <person name="Sulman M."/>
            <person name="Ellouze W."/>
            <person name="Ilyukhin E."/>
        </authorList>
    </citation>
    <scope>NUCLEOTIDE SEQUENCE [LARGE SCALE GENOMIC DNA]</scope>
    <source>
        <strain evidence="1 2">FDS-637</strain>
    </source>
</reference>